<sequence>MSKSFRRPQALSRAIRLLSAGAMLTLVAPLAQADALDDLRDKLVVNGQPLPVESLASSPIDGLYEVRLTSGESFFTDIDGKHLIVGEMYRNDGDKGLVNLSEQKANGERLELLAEVSEDDMVIFRPAGEVKAVISVFTDTTCPYCRKLHQEVPELNARGIEVRYLAFPRGGMRSQGARELAQVWCADNPTEAMNQIKNEGEVPKQAASCDAPVQSQYQLGTRMGVQGTPAIVMPDGQMVPGYLPVERLASMLGIDD</sequence>
<comment type="function">
    <text evidence="7">Required for disulfide bond formation in some periplasmic proteins. Acts by transferring its disulfide bond to other proteins and is reduced in the process.</text>
</comment>
<keyword evidence="5" id="KW-1015">Disulfide bond</keyword>
<keyword evidence="4 7" id="KW-0574">Periplasm</keyword>
<evidence type="ECO:0000256" key="3">
    <source>
        <dbReference type="ARBA" id="ARBA00022729"/>
    </source>
</evidence>
<dbReference type="InterPro" id="IPR017937">
    <property type="entry name" value="Thioredoxin_CS"/>
</dbReference>
<dbReference type="EMBL" id="JASCSA010000019">
    <property type="protein sequence ID" value="MDI5885935.1"/>
    <property type="molecule type" value="Genomic_DNA"/>
</dbReference>
<gene>
    <name evidence="11" type="ORF">Q4535_16070</name>
    <name evidence="10" type="ORF">QLT01_16450</name>
</gene>
<evidence type="ECO:0000313" key="11">
    <source>
        <dbReference type="EMBL" id="MDO6673620.1"/>
    </source>
</evidence>
<dbReference type="InterPro" id="IPR033954">
    <property type="entry name" value="DiS-bond_Isoase_DsbC/G"/>
</dbReference>
<dbReference type="SUPFAM" id="SSF54423">
    <property type="entry name" value="DsbC/DsbG N-terminal domain-like"/>
    <property type="match status" value="1"/>
</dbReference>
<evidence type="ECO:0000256" key="4">
    <source>
        <dbReference type="ARBA" id="ARBA00022764"/>
    </source>
</evidence>
<evidence type="ECO:0000256" key="5">
    <source>
        <dbReference type="ARBA" id="ARBA00023157"/>
    </source>
</evidence>
<evidence type="ECO:0000259" key="9">
    <source>
        <dbReference type="Pfam" id="PF13098"/>
    </source>
</evidence>
<reference evidence="11" key="2">
    <citation type="submission" date="2023-07" db="EMBL/GenBank/DDBJ databases">
        <title>Genome content predicts the carbon catabolic preferences of heterotrophic bacteria.</title>
        <authorList>
            <person name="Gralka M."/>
        </authorList>
    </citation>
    <scope>NUCLEOTIDE SEQUENCE</scope>
    <source>
        <strain evidence="11">C2R13</strain>
    </source>
</reference>
<evidence type="ECO:0000313" key="10">
    <source>
        <dbReference type="EMBL" id="MDI5885935.1"/>
    </source>
</evidence>
<comment type="similarity">
    <text evidence="2 7">Belongs to the thioredoxin family. DsbC subfamily.</text>
</comment>
<dbReference type="Pfam" id="PF13098">
    <property type="entry name" value="Thioredoxin_2"/>
    <property type="match status" value="1"/>
</dbReference>
<proteinExistence type="inferred from homology"/>
<dbReference type="PANTHER" id="PTHR35272">
    <property type="entry name" value="THIOL:DISULFIDE INTERCHANGE PROTEIN DSBC-RELATED"/>
    <property type="match status" value="1"/>
</dbReference>
<dbReference type="Gene3D" id="3.10.450.70">
    <property type="entry name" value="Disulphide bond isomerase, DsbC/G, N-terminal"/>
    <property type="match status" value="1"/>
</dbReference>
<dbReference type="PANTHER" id="PTHR35272:SF3">
    <property type="entry name" value="THIOL:DISULFIDE INTERCHANGE PROTEIN DSBC"/>
    <property type="match status" value="1"/>
</dbReference>
<comment type="subcellular location">
    <subcellularLocation>
        <location evidence="1 7">Periplasm</location>
    </subcellularLocation>
</comment>
<evidence type="ECO:0000256" key="1">
    <source>
        <dbReference type="ARBA" id="ARBA00004418"/>
    </source>
</evidence>
<protein>
    <recommendedName>
        <fullName evidence="7">Thiol:disulfide interchange protein</fullName>
    </recommendedName>
</protein>
<accession>A0AAP4U0Q9</accession>
<dbReference type="EMBL" id="JAUORK010000028">
    <property type="protein sequence ID" value="MDO6673620.1"/>
    <property type="molecule type" value="Genomic_DNA"/>
</dbReference>
<feature type="signal peptide" evidence="7">
    <location>
        <begin position="1"/>
        <end position="33"/>
    </location>
</feature>
<dbReference type="InterPro" id="IPR012336">
    <property type="entry name" value="Thioredoxin-like_fold"/>
</dbReference>
<dbReference type="RefSeq" id="WP_043336436.1">
    <property type="nucleotide sequence ID" value="NZ_CANLSP010000011.1"/>
</dbReference>
<feature type="domain" description="Disulphide bond isomerase DsbC/G N-terminal" evidence="8">
    <location>
        <begin position="37"/>
        <end position="100"/>
    </location>
</feature>
<keyword evidence="3 7" id="KW-0732">Signal</keyword>
<dbReference type="Gene3D" id="3.40.30.10">
    <property type="entry name" value="Glutaredoxin"/>
    <property type="match status" value="1"/>
</dbReference>
<reference evidence="13" key="3">
    <citation type="submission" date="2023-07" db="EMBL/GenBank/DDBJ databases">
        <title>Genome-based characterization of strain KMM 296 and proposal for reclassification of Cobetia litoralis and Cobetia pacifica, and emended description of the species Cobetia amphilecti and Cobetia marina.</title>
        <authorList>
            <person name="Balabanova L."/>
            <person name="Nedashkovskaya O."/>
        </authorList>
    </citation>
    <scope>NUCLEOTIDE SEQUENCE [LARGE SCALE GENOMIC DNA]</scope>
    <source>
        <strain evidence="13">NRIC 0815</strain>
    </source>
</reference>
<dbReference type="Proteomes" id="UP001229025">
    <property type="component" value="Unassembled WGS sequence"/>
</dbReference>
<dbReference type="Pfam" id="PF10411">
    <property type="entry name" value="DsbC_N"/>
    <property type="match status" value="1"/>
</dbReference>
<evidence type="ECO:0000256" key="2">
    <source>
        <dbReference type="ARBA" id="ARBA00009813"/>
    </source>
</evidence>
<dbReference type="CDD" id="cd03020">
    <property type="entry name" value="DsbA_DsbC_DsbG"/>
    <property type="match status" value="1"/>
</dbReference>
<evidence type="ECO:0000259" key="8">
    <source>
        <dbReference type="Pfam" id="PF10411"/>
    </source>
</evidence>
<dbReference type="SUPFAM" id="SSF52833">
    <property type="entry name" value="Thioredoxin-like"/>
    <property type="match status" value="1"/>
</dbReference>
<dbReference type="AlphaFoldDB" id="A0AAP4U0Q9"/>
<comment type="caution">
    <text evidence="11">The sequence shown here is derived from an EMBL/GenBank/DDBJ whole genome shotgun (WGS) entry which is preliminary data.</text>
</comment>
<dbReference type="PROSITE" id="PS00194">
    <property type="entry name" value="THIOREDOXIN_1"/>
    <property type="match status" value="1"/>
</dbReference>
<reference evidence="10 13" key="1">
    <citation type="submission" date="2023-04" db="EMBL/GenBank/DDBJ databases">
        <authorList>
            <person name="Otstavnykh N."/>
            <person name="Seitkalieva A."/>
            <person name="Bystritskaya E."/>
        </authorList>
    </citation>
    <scope>NUCLEOTIDE SEQUENCE [LARGE SCALE GENOMIC DNA]</scope>
    <source>
        <strain evidence="10 13">NRIC 0815</strain>
    </source>
</reference>
<reference evidence="10" key="4">
    <citation type="submission" date="2024-05" db="EMBL/GenBank/DDBJ databases">
        <title>Genome-based characterization of strain KMM 296 and proposal for reclassification of Cobetia litoralis and Cobetia pacifica, and emended description of the species Cobetia amphilecti and Cobetia marina.</title>
        <authorList>
            <person name="Balabanova L."/>
            <person name="Nedashkovskaya O."/>
        </authorList>
    </citation>
    <scope>NUCLEOTIDE SEQUENCE</scope>
    <source>
        <strain evidence="10">NRIC 0815</strain>
    </source>
</reference>
<evidence type="ECO:0000313" key="12">
    <source>
        <dbReference type="Proteomes" id="UP001170481"/>
    </source>
</evidence>
<evidence type="ECO:0000313" key="13">
    <source>
        <dbReference type="Proteomes" id="UP001229025"/>
    </source>
</evidence>
<evidence type="ECO:0000256" key="7">
    <source>
        <dbReference type="RuleBase" id="RU364038"/>
    </source>
</evidence>
<dbReference type="InterPro" id="IPR036249">
    <property type="entry name" value="Thioredoxin-like_sf"/>
</dbReference>
<keyword evidence="6 7" id="KW-0676">Redox-active center</keyword>
<dbReference type="InterPro" id="IPR051470">
    <property type="entry name" value="Thiol:disulfide_interchange"/>
</dbReference>
<dbReference type="InterPro" id="IPR009094">
    <property type="entry name" value="DiS-bond_isomerase_DsbC/G_N_sf"/>
</dbReference>
<evidence type="ECO:0000256" key="6">
    <source>
        <dbReference type="ARBA" id="ARBA00023284"/>
    </source>
</evidence>
<dbReference type="InterPro" id="IPR018950">
    <property type="entry name" value="DiS-bond_isomerase_DsbC/G_N"/>
</dbReference>
<keyword evidence="13" id="KW-1185">Reference proteome</keyword>
<dbReference type="Proteomes" id="UP001170481">
    <property type="component" value="Unassembled WGS sequence"/>
</dbReference>
<name>A0AAP4U0Q9_9GAMM</name>
<feature type="chain" id="PRO_5042662690" description="Thiol:disulfide interchange protein" evidence="7">
    <location>
        <begin position="34"/>
        <end position="256"/>
    </location>
</feature>
<dbReference type="GO" id="GO:0042597">
    <property type="term" value="C:periplasmic space"/>
    <property type="evidence" value="ECO:0007669"/>
    <property type="project" value="UniProtKB-SubCell"/>
</dbReference>
<feature type="domain" description="Thioredoxin-like fold" evidence="9">
    <location>
        <begin position="128"/>
        <end position="252"/>
    </location>
</feature>
<organism evidence="11 12">
    <name type="scientific">Cobetia amphilecti</name>
    <dbReference type="NCBI Taxonomy" id="1055104"/>
    <lineage>
        <taxon>Bacteria</taxon>
        <taxon>Pseudomonadati</taxon>
        <taxon>Pseudomonadota</taxon>
        <taxon>Gammaproteobacteria</taxon>
        <taxon>Oceanospirillales</taxon>
        <taxon>Halomonadaceae</taxon>
        <taxon>Cobetia</taxon>
    </lineage>
</organism>